<dbReference type="AlphaFoldDB" id="A0A0X3NZ39"/>
<feature type="non-terminal residue" evidence="1">
    <location>
        <position position="146"/>
    </location>
</feature>
<accession>A0A0X3NZ39</accession>
<sequence length="146" mass="16116">MVTCLQRAGVTPYDYDIIFPLPSSRKLNCIRVNLFEIAFSSFAIPLRFQIFFVLQASLRCLKTLDGLHSTDATGNNGPGQLKTRNLKSSDLRLTGPVTVGSLRMKKDLCKDEIERRTYTAATGGSLRMGDLFSSFTVDLSSEAADL</sequence>
<evidence type="ECO:0000313" key="1">
    <source>
        <dbReference type="EMBL" id="JAP44895.1"/>
    </source>
</evidence>
<organism evidence="1">
    <name type="scientific">Schistocephalus solidus</name>
    <name type="common">Tapeworm</name>
    <dbReference type="NCBI Taxonomy" id="70667"/>
    <lineage>
        <taxon>Eukaryota</taxon>
        <taxon>Metazoa</taxon>
        <taxon>Spiralia</taxon>
        <taxon>Lophotrochozoa</taxon>
        <taxon>Platyhelminthes</taxon>
        <taxon>Cestoda</taxon>
        <taxon>Eucestoda</taxon>
        <taxon>Diphyllobothriidea</taxon>
        <taxon>Diphyllobothriidae</taxon>
        <taxon>Schistocephalus</taxon>
    </lineage>
</organism>
<proteinExistence type="predicted"/>
<name>A0A0X3NZ39_SCHSO</name>
<reference evidence="1" key="1">
    <citation type="submission" date="2016-01" db="EMBL/GenBank/DDBJ databases">
        <title>Reference transcriptome for the parasite Schistocephalus solidus: insights into the molecular evolution of parasitism.</title>
        <authorList>
            <person name="Hebert F.O."/>
            <person name="Grambauer S."/>
            <person name="Barber I."/>
            <person name="Landry C.R."/>
            <person name="Aubin-Horth N."/>
        </authorList>
    </citation>
    <scope>NUCLEOTIDE SEQUENCE</scope>
</reference>
<gene>
    <name evidence="1" type="ORF">TR104705</name>
</gene>
<dbReference type="EMBL" id="GEEE01018330">
    <property type="protein sequence ID" value="JAP44895.1"/>
    <property type="molecule type" value="Transcribed_RNA"/>
</dbReference>
<protein>
    <submittedName>
        <fullName evidence="1">Uncharacterized protein</fullName>
    </submittedName>
</protein>